<proteinExistence type="predicted"/>
<comment type="caution">
    <text evidence="1">The sequence shown here is derived from an EMBL/GenBank/DDBJ whole genome shotgun (WGS) entry which is preliminary data.</text>
</comment>
<evidence type="ECO:0000313" key="2">
    <source>
        <dbReference type="Proteomes" id="UP000054695"/>
    </source>
</evidence>
<organism evidence="1 2">
    <name type="scientific">Legionella bozemanae</name>
    <name type="common">Fluoribacter bozemanae</name>
    <dbReference type="NCBI Taxonomy" id="447"/>
    <lineage>
        <taxon>Bacteria</taxon>
        <taxon>Pseudomonadati</taxon>
        <taxon>Pseudomonadota</taxon>
        <taxon>Gammaproteobacteria</taxon>
        <taxon>Legionellales</taxon>
        <taxon>Legionellaceae</taxon>
        <taxon>Legionella</taxon>
    </lineage>
</organism>
<dbReference type="AlphaFoldDB" id="A0A0W0RZR3"/>
<dbReference type="STRING" id="447.Lboz_0574"/>
<protein>
    <submittedName>
        <fullName evidence="1">Uncharacterized protein</fullName>
    </submittedName>
</protein>
<name>A0A0W0RZR3_LEGBO</name>
<keyword evidence="2" id="KW-1185">Reference proteome</keyword>
<dbReference type="Proteomes" id="UP000054695">
    <property type="component" value="Unassembled WGS sequence"/>
</dbReference>
<dbReference type="PATRIC" id="fig|447.4.peg.619"/>
<reference evidence="1 2" key="1">
    <citation type="submission" date="2015-11" db="EMBL/GenBank/DDBJ databases">
        <title>Genomic analysis of 38 Legionella species identifies large and diverse effector repertoires.</title>
        <authorList>
            <person name="Burstein D."/>
            <person name="Amaro F."/>
            <person name="Zusman T."/>
            <person name="Lifshitz Z."/>
            <person name="Cohen O."/>
            <person name="Gilbert J.A."/>
            <person name="Pupko T."/>
            <person name="Shuman H.A."/>
            <person name="Segal G."/>
        </authorList>
    </citation>
    <scope>NUCLEOTIDE SEQUENCE [LARGE SCALE GENOMIC DNA]</scope>
    <source>
        <strain evidence="1 2">WIGA</strain>
    </source>
</reference>
<accession>A0A0W0RZR3</accession>
<sequence>MPEENLALLNFTIPELNNLFTLLGKNAYEKFLIHSKDSSPLSNDLTPERFREITANTMREYTELIGK</sequence>
<dbReference type="EMBL" id="LNXU01000004">
    <property type="protein sequence ID" value="KTC76504.1"/>
    <property type="molecule type" value="Genomic_DNA"/>
</dbReference>
<gene>
    <name evidence="1" type="ORF">Lboz_0574</name>
</gene>
<evidence type="ECO:0000313" key="1">
    <source>
        <dbReference type="EMBL" id="KTC76504.1"/>
    </source>
</evidence>